<dbReference type="GO" id="GO:0022857">
    <property type="term" value="F:transmembrane transporter activity"/>
    <property type="evidence" value="ECO:0007669"/>
    <property type="project" value="InterPro"/>
</dbReference>
<dbReference type="InterPro" id="IPR006143">
    <property type="entry name" value="RND_pump_MFP"/>
</dbReference>
<comment type="caution">
    <text evidence="8">The sequence shown here is derived from an EMBL/GenBank/DDBJ whole genome shotgun (WGS) entry which is preliminary data.</text>
</comment>
<dbReference type="GO" id="GO:0005886">
    <property type="term" value="C:plasma membrane"/>
    <property type="evidence" value="ECO:0007669"/>
    <property type="project" value="TreeGrafter"/>
</dbReference>
<evidence type="ECO:0000256" key="1">
    <source>
        <dbReference type="ARBA" id="ARBA00004196"/>
    </source>
</evidence>
<dbReference type="Proteomes" id="UP000321058">
    <property type="component" value="Unassembled WGS sequence"/>
</dbReference>
<dbReference type="Gene3D" id="1.10.287.470">
    <property type="entry name" value="Helix hairpin bin"/>
    <property type="match status" value="1"/>
</dbReference>
<organism evidence="8 9">
    <name type="scientific">Reyranella soli</name>
    <dbReference type="NCBI Taxonomy" id="1230389"/>
    <lineage>
        <taxon>Bacteria</taxon>
        <taxon>Pseudomonadati</taxon>
        <taxon>Pseudomonadota</taxon>
        <taxon>Alphaproteobacteria</taxon>
        <taxon>Hyphomicrobiales</taxon>
        <taxon>Reyranellaceae</taxon>
        <taxon>Reyranella</taxon>
    </lineage>
</organism>
<dbReference type="AlphaFoldDB" id="A0A512NRN6"/>
<sequence length="355" mass="38603">MPVTIAPPVAKRVTQWDEFSGRFEAVAQVEVRARVSGFIDKLHFRDGQVVNVGDLLFTIDKRPFEIAVQSAEAEVARNKAQVDIAELQVERGAALVKSRNIPDAEYDQRKANLAVAKAQLKTAEAAVRNAELNLDWTDVRAPLAGRISDRKVDAGNLIQGGQQGATLLATIVTLDPIRFVFDVSESDYLRYTRLFLSGAMASARDSVNPVRIRLADESEWTRTGKVDFVDNTLSARSGTIRTRAVVENKNQLLTPGIFGRVQLFGGEYDALLIPDSAIVSDQARKIVFTVGADNVVKAKPVTLGPLVDGLRVVREGLAANDNIVLDGLANPMVRPGAKVVPQKGEIKTAEAKPNQ</sequence>
<feature type="domain" description="Multidrug resistance protein MdtA-like beta-barrel" evidence="6">
    <location>
        <begin position="176"/>
        <end position="263"/>
    </location>
</feature>
<feature type="coiled-coil region" evidence="3">
    <location>
        <begin position="68"/>
        <end position="133"/>
    </location>
</feature>
<dbReference type="Pfam" id="PF25917">
    <property type="entry name" value="BSH_RND"/>
    <property type="match status" value="1"/>
</dbReference>
<evidence type="ECO:0000259" key="5">
    <source>
        <dbReference type="Pfam" id="PF25917"/>
    </source>
</evidence>
<evidence type="ECO:0000259" key="6">
    <source>
        <dbReference type="Pfam" id="PF25944"/>
    </source>
</evidence>
<dbReference type="Gene3D" id="2.40.420.20">
    <property type="match status" value="1"/>
</dbReference>
<dbReference type="GO" id="GO:0030313">
    <property type="term" value="C:cell envelope"/>
    <property type="evidence" value="ECO:0007669"/>
    <property type="project" value="UniProtKB-SubCell"/>
</dbReference>
<dbReference type="PANTHER" id="PTHR30158">
    <property type="entry name" value="ACRA/E-RELATED COMPONENT OF DRUG EFFLUX TRANSPORTER"/>
    <property type="match status" value="1"/>
</dbReference>
<evidence type="ECO:0000313" key="9">
    <source>
        <dbReference type="Proteomes" id="UP000321058"/>
    </source>
</evidence>
<dbReference type="PANTHER" id="PTHR30158:SF24">
    <property type="entry name" value="HLYD FAMILY SECRETION PROTEIN"/>
    <property type="match status" value="1"/>
</dbReference>
<evidence type="ECO:0000259" key="4">
    <source>
        <dbReference type="Pfam" id="PF25876"/>
    </source>
</evidence>
<keyword evidence="9" id="KW-1185">Reference proteome</keyword>
<protein>
    <submittedName>
        <fullName evidence="8">MexE family multidrug efflux RND transporter periplasmic adaptor subunit</fullName>
    </submittedName>
</protein>
<comment type="subcellular location">
    <subcellularLocation>
        <location evidence="1">Cell envelope</location>
    </subcellularLocation>
</comment>
<dbReference type="Gene3D" id="2.40.30.170">
    <property type="match status" value="1"/>
</dbReference>
<dbReference type="EMBL" id="BKAJ01000237">
    <property type="protein sequence ID" value="GEP61603.1"/>
    <property type="molecule type" value="Genomic_DNA"/>
</dbReference>
<reference evidence="8 9" key="1">
    <citation type="submission" date="2019-07" db="EMBL/GenBank/DDBJ databases">
        <title>Whole genome shotgun sequence of Reyranella soli NBRC 108950.</title>
        <authorList>
            <person name="Hosoyama A."/>
            <person name="Uohara A."/>
            <person name="Ohji S."/>
            <person name="Ichikawa N."/>
        </authorList>
    </citation>
    <scope>NUCLEOTIDE SEQUENCE [LARGE SCALE GENOMIC DNA]</scope>
    <source>
        <strain evidence="8 9">NBRC 108950</strain>
    </source>
</reference>
<evidence type="ECO:0000259" key="7">
    <source>
        <dbReference type="Pfam" id="PF25967"/>
    </source>
</evidence>
<evidence type="ECO:0000256" key="2">
    <source>
        <dbReference type="ARBA" id="ARBA00009477"/>
    </source>
</evidence>
<dbReference type="Gene3D" id="2.40.50.100">
    <property type="match status" value="1"/>
</dbReference>
<feature type="domain" description="Multidrug resistance protein MdtA-like alpha-helical hairpin" evidence="4">
    <location>
        <begin position="68"/>
        <end position="137"/>
    </location>
</feature>
<evidence type="ECO:0000256" key="3">
    <source>
        <dbReference type="SAM" id="Coils"/>
    </source>
</evidence>
<dbReference type="Pfam" id="PF25967">
    <property type="entry name" value="RND-MFP_C"/>
    <property type="match status" value="1"/>
</dbReference>
<name>A0A512NRN6_9HYPH</name>
<evidence type="ECO:0000313" key="8">
    <source>
        <dbReference type="EMBL" id="GEP61603.1"/>
    </source>
</evidence>
<keyword evidence="3" id="KW-0175">Coiled coil</keyword>
<accession>A0A512NRN6</accession>
<dbReference type="GO" id="GO:0046677">
    <property type="term" value="P:response to antibiotic"/>
    <property type="evidence" value="ECO:0007669"/>
    <property type="project" value="TreeGrafter"/>
</dbReference>
<dbReference type="NCBIfam" id="TIGR01730">
    <property type="entry name" value="RND_mfp"/>
    <property type="match status" value="1"/>
</dbReference>
<gene>
    <name evidence="8" type="ORF">RSO01_87690</name>
</gene>
<feature type="domain" description="Multidrug resistance protein MdtA-like barrel-sandwich hybrid" evidence="5">
    <location>
        <begin position="28"/>
        <end position="168"/>
    </location>
</feature>
<dbReference type="SUPFAM" id="SSF111369">
    <property type="entry name" value="HlyD-like secretion proteins"/>
    <property type="match status" value="1"/>
</dbReference>
<dbReference type="InterPro" id="IPR058627">
    <property type="entry name" value="MdtA-like_C"/>
</dbReference>
<comment type="similarity">
    <text evidence="2">Belongs to the membrane fusion protein (MFP) (TC 8.A.1) family.</text>
</comment>
<proteinExistence type="inferred from homology"/>
<dbReference type="RefSeq" id="WP_246159218.1">
    <property type="nucleotide sequence ID" value="NZ_BKAJ01000237.1"/>
</dbReference>
<dbReference type="InterPro" id="IPR058625">
    <property type="entry name" value="MdtA-like_BSH"/>
</dbReference>
<dbReference type="InterPro" id="IPR058626">
    <property type="entry name" value="MdtA-like_b-barrel"/>
</dbReference>
<dbReference type="Pfam" id="PF25944">
    <property type="entry name" value="Beta-barrel_RND"/>
    <property type="match status" value="1"/>
</dbReference>
<dbReference type="InterPro" id="IPR058624">
    <property type="entry name" value="MdtA-like_HH"/>
</dbReference>
<dbReference type="Pfam" id="PF25876">
    <property type="entry name" value="HH_MFP_RND"/>
    <property type="match status" value="1"/>
</dbReference>
<feature type="domain" description="Multidrug resistance protein MdtA-like C-terminal permuted SH3" evidence="7">
    <location>
        <begin position="269"/>
        <end position="328"/>
    </location>
</feature>